<accession>A0A5E4QKU8</accession>
<protein>
    <submittedName>
        <fullName evidence="1">Uncharacterized protein</fullName>
    </submittedName>
</protein>
<name>A0A5E4QKU8_9NEOP</name>
<evidence type="ECO:0000313" key="1">
    <source>
        <dbReference type="EMBL" id="VVC98923.1"/>
    </source>
</evidence>
<evidence type="ECO:0000313" key="2">
    <source>
        <dbReference type="Proteomes" id="UP000324832"/>
    </source>
</evidence>
<dbReference type="EMBL" id="FZQP02003889">
    <property type="protein sequence ID" value="VVC98923.1"/>
    <property type="molecule type" value="Genomic_DNA"/>
</dbReference>
<reference evidence="1 2" key="1">
    <citation type="submission" date="2017-07" db="EMBL/GenBank/DDBJ databases">
        <authorList>
            <person name="Talla V."/>
            <person name="Backstrom N."/>
        </authorList>
    </citation>
    <scope>NUCLEOTIDE SEQUENCE [LARGE SCALE GENOMIC DNA]</scope>
</reference>
<gene>
    <name evidence="1" type="ORF">LSINAPIS_LOCUS9903</name>
</gene>
<keyword evidence="2" id="KW-1185">Reference proteome</keyword>
<dbReference type="Proteomes" id="UP000324832">
    <property type="component" value="Unassembled WGS sequence"/>
</dbReference>
<dbReference type="AlphaFoldDB" id="A0A5E4QKU8"/>
<sequence>MNSLMLTTGAVDDQPMDGNMSFSYRVDPFLKLREVLVSNPALLVVIERFCANSAFKALLNKKYFTFWLEQQNLLKSSNLLNKPEQVSYDLKDNTLEPLRLGRNLEVFKGPAKN</sequence>
<proteinExistence type="predicted"/>
<organism evidence="1 2">
    <name type="scientific">Leptidea sinapis</name>
    <dbReference type="NCBI Taxonomy" id="189913"/>
    <lineage>
        <taxon>Eukaryota</taxon>
        <taxon>Metazoa</taxon>
        <taxon>Ecdysozoa</taxon>
        <taxon>Arthropoda</taxon>
        <taxon>Hexapoda</taxon>
        <taxon>Insecta</taxon>
        <taxon>Pterygota</taxon>
        <taxon>Neoptera</taxon>
        <taxon>Endopterygota</taxon>
        <taxon>Lepidoptera</taxon>
        <taxon>Glossata</taxon>
        <taxon>Ditrysia</taxon>
        <taxon>Papilionoidea</taxon>
        <taxon>Pieridae</taxon>
        <taxon>Dismorphiinae</taxon>
        <taxon>Leptidea</taxon>
    </lineage>
</organism>